<evidence type="ECO:0000313" key="3">
    <source>
        <dbReference type="Proteomes" id="UP001208649"/>
    </source>
</evidence>
<feature type="transmembrane region" description="Helical" evidence="1">
    <location>
        <begin position="9"/>
        <end position="28"/>
    </location>
</feature>
<evidence type="ECO:0000256" key="1">
    <source>
        <dbReference type="SAM" id="Phobius"/>
    </source>
</evidence>
<reference evidence="3" key="1">
    <citation type="submission" date="2023-07" db="EMBL/GenBank/DDBJ databases">
        <title>Chryseobacterium sp. strain PBS4-4 Genome sequencing and assembly.</title>
        <authorList>
            <person name="Jung Y."/>
        </authorList>
    </citation>
    <scope>NUCLEOTIDE SEQUENCE [LARGE SCALE GENOMIC DNA]</scope>
    <source>
        <strain evidence="3">PBS4-4</strain>
    </source>
</reference>
<comment type="caution">
    <text evidence="2">The sequence shown here is derived from an EMBL/GenBank/DDBJ whole genome shotgun (WGS) entry which is preliminary data.</text>
</comment>
<keyword evidence="3" id="KW-1185">Reference proteome</keyword>
<gene>
    <name evidence="2" type="ORF">NZ698_04260</name>
</gene>
<dbReference type="RefSeq" id="WP_263001850.1">
    <property type="nucleotide sequence ID" value="NZ_JAOTEM010000001.1"/>
</dbReference>
<protein>
    <submittedName>
        <fullName evidence="2">Uncharacterized protein</fullName>
    </submittedName>
</protein>
<proteinExistence type="predicted"/>
<feature type="transmembrane region" description="Helical" evidence="1">
    <location>
        <begin position="40"/>
        <end position="59"/>
    </location>
</feature>
<accession>A0ABT2W6R7</accession>
<keyword evidence="1" id="KW-1133">Transmembrane helix</keyword>
<dbReference type="EMBL" id="JAOTEM010000001">
    <property type="protein sequence ID" value="MCU7616400.1"/>
    <property type="molecule type" value="Genomic_DNA"/>
</dbReference>
<dbReference type="Proteomes" id="UP001208649">
    <property type="component" value="Unassembled WGS sequence"/>
</dbReference>
<keyword evidence="1" id="KW-0472">Membrane</keyword>
<name>A0ABT2W6R7_9FLAO</name>
<sequence>MKTKFTLKAYLPLLLSVAFLYLIIIILPTFFSSSEYEDKLFIKIFLPSIFIFSFIMLFFGELRTKCISVELYKNEIIVKKFFRLKSDLYKVSEIEGWKYSHLTSKSGTYEYLYLYKGDKKIIKISQFYHSNYFKIKNQIQADFKYLGYEKLSYFDEFKEIFK</sequence>
<evidence type="ECO:0000313" key="2">
    <source>
        <dbReference type="EMBL" id="MCU7616400.1"/>
    </source>
</evidence>
<organism evidence="2 3">
    <name type="scientific">Chryseobacterium edaphi</name>
    <dbReference type="NCBI Taxonomy" id="2976532"/>
    <lineage>
        <taxon>Bacteria</taxon>
        <taxon>Pseudomonadati</taxon>
        <taxon>Bacteroidota</taxon>
        <taxon>Flavobacteriia</taxon>
        <taxon>Flavobacteriales</taxon>
        <taxon>Weeksellaceae</taxon>
        <taxon>Chryseobacterium group</taxon>
        <taxon>Chryseobacterium</taxon>
    </lineage>
</organism>
<keyword evidence="1" id="KW-0812">Transmembrane</keyword>